<gene>
    <name evidence="1" type="ORF">Vadar_015997</name>
</gene>
<sequence>MAGGGGIGPSNGKKYPGKLTQKVLVTCSVAAMGGLIFGYDIGISGGVTSMAPFLRIFFPEVQWKQAHDTGTNQYCKFNSQKLTMFTSSLYLAALLSSIGAAAMTRSLGRKLSMMIGGILFLIGAIINGCAYNVAMLIVGRIFLGLGIGFANQSVPLYLSETAPYNYRGALNIGFQMSNTIGLLAANVLNYFFAKIKGGWGWRLSLGGAAIPALIFIVGSLTLPDTPNSLIERGNHEEAKKQLKKFRGFDSVDEEFNDLVAASEASRIVENPWTKLLQRKYRPHLTFAVLIPFFQQLTGVNVIMFYAPVLFKTIGFGDDAALISAVITGLVNCVATLVSIVTVDRLGRRFLFLEGGCQMFFCQVAITILIAIKFGISGNRVELPKWYTVLLVVFICLYMAGFAWSWGPLGWLVPSEIFPLEIRSAAQGINVSLNMLFTFVIAQTFLPMLCGLKFGLFVFFTFWLMLMSIAIKFFLPETKGIPIEEMDGVWRTHWFWNRFVPEDDDTNIPN</sequence>
<proteinExistence type="predicted"/>
<name>A0ACB7XHV4_9ERIC</name>
<evidence type="ECO:0000313" key="1">
    <source>
        <dbReference type="EMBL" id="KAH7840365.1"/>
    </source>
</evidence>
<comment type="caution">
    <text evidence="1">The sequence shown here is derived from an EMBL/GenBank/DDBJ whole genome shotgun (WGS) entry which is preliminary data.</text>
</comment>
<organism evidence="1 2">
    <name type="scientific">Vaccinium darrowii</name>
    <dbReference type="NCBI Taxonomy" id="229202"/>
    <lineage>
        <taxon>Eukaryota</taxon>
        <taxon>Viridiplantae</taxon>
        <taxon>Streptophyta</taxon>
        <taxon>Embryophyta</taxon>
        <taxon>Tracheophyta</taxon>
        <taxon>Spermatophyta</taxon>
        <taxon>Magnoliopsida</taxon>
        <taxon>eudicotyledons</taxon>
        <taxon>Gunneridae</taxon>
        <taxon>Pentapetalae</taxon>
        <taxon>asterids</taxon>
        <taxon>Ericales</taxon>
        <taxon>Ericaceae</taxon>
        <taxon>Vaccinioideae</taxon>
        <taxon>Vaccinieae</taxon>
        <taxon>Vaccinium</taxon>
    </lineage>
</organism>
<reference evidence="1 2" key="1">
    <citation type="journal article" date="2021" name="Hortic Res">
        <title>High-quality reference genome and annotation aids understanding of berry development for evergreen blueberry (Vaccinium darrowii).</title>
        <authorList>
            <person name="Yu J."/>
            <person name="Hulse-Kemp A.M."/>
            <person name="Babiker E."/>
            <person name="Staton M."/>
        </authorList>
    </citation>
    <scope>NUCLEOTIDE SEQUENCE [LARGE SCALE GENOMIC DNA]</scope>
    <source>
        <strain evidence="2">cv. NJ 8807/NJ 8810</strain>
        <tissue evidence="1">Young leaf</tissue>
    </source>
</reference>
<accession>A0ACB7XHV4</accession>
<evidence type="ECO:0000313" key="2">
    <source>
        <dbReference type="Proteomes" id="UP000828048"/>
    </source>
</evidence>
<dbReference type="Proteomes" id="UP000828048">
    <property type="component" value="Chromosome 10"/>
</dbReference>
<protein>
    <submittedName>
        <fullName evidence="1">Uncharacterized protein</fullName>
    </submittedName>
</protein>
<keyword evidence="2" id="KW-1185">Reference proteome</keyword>
<dbReference type="EMBL" id="CM037160">
    <property type="protein sequence ID" value="KAH7840365.1"/>
    <property type="molecule type" value="Genomic_DNA"/>
</dbReference>